<reference evidence="2" key="1">
    <citation type="journal article" date="2020" name="Fungal Divers.">
        <title>Resolving the Mortierellaceae phylogeny through synthesis of multi-gene phylogenetics and phylogenomics.</title>
        <authorList>
            <person name="Vandepol N."/>
            <person name="Liber J."/>
            <person name="Desiro A."/>
            <person name="Na H."/>
            <person name="Kennedy M."/>
            <person name="Barry K."/>
            <person name="Grigoriev I.V."/>
            <person name="Miller A.N."/>
            <person name="O'Donnell K."/>
            <person name="Stajich J.E."/>
            <person name="Bonito G."/>
        </authorList>
    </citation>
    <scope>NUCLEOTIDE SEQUENCE</scope>
    <source>
        <strain evidence="2">NVP1</strain>
    </source>
</reference>
<name>A0A9P5VP92_9FUNG</name>
<proteinExistence type="predicted"/>
<dbReference type="EMBL" id="JAAAUY010000115">
    <property type="protein sequence ID" value="KAF9335108.1"/>
    <property type="molecule type" value="Genomic_DNA"/>
</dbReference>
<gene>
    <name evidence="2" type="ORF">BG006_000847</name>
</gene>
<evidence type="ECO:0000313" key="3">
    <source>
        <dbReference type="Proteomes" id="UP000696485"/>
    </source>
</evidence>
<keyword evidence="3" id="KW-1185">Reference proteome</keyword>
<feature type="compositionally biased region" description="Low complexity" evidence="1">
    <location>
        <begin position="59"/>
        <end position="73"/>
    </location>
</feature>
<feature type="region of interest" description="Disordered" evidence="1">
    <location>
        <begin position="13"/>
        <end position="120"/>
    </location>
</feature>
<evidence type="ECO:0000313" key="2">
    <source>
        <dbReference type="EMBL" id="KAF9335108.1"/>
    </source>
</evidence>
<evidence type="ECO:0000256" key="1">
    <source>
        <dbReference type="SAM" id="MobiDB-lite"/>
    </source>
</evidence>
<organism evidence="2 3">
    <name type="scientific">Podila minutissima</name>
    <dbReference type="NCBI Taxonomy" id="64525"/>
    <lineage>
        <taxon>Eukaryota</taxon>
        <taxon>Fungi</taxon>
        <taxon>Fungi incertae sedis</taxon>
        <taxon>Mucoromycota</taxon>
        <taxon>Mortierellomycotina</taxon>
        <taxon>Mortierellomycetes</taxon>
        <taxon>Mortierellales</taxon>
        <taxon>Mortierellaceae</taxon>
        <taxon>Podila</taxon>
    </lineage>
</organism>
<dbReference type="Proteomes" id="UP000696485">
    <property type="component" value="Unassembled WGS sequence"/>
</dbReference>
<comment type="caution">
    <text evidence="2">The sequence shown here is derived from an EMBL/GenBank/DDBJ whole genome shotgun (WGS) entry which is preliminary data.</text>
</comment>
<feature type="compositionally biased region" description="Acidic residues" evidence="1">
    <location>
        <begin position="93"/>
        <end position="108"/>
    </location>
</feature>
<accession>A0A9P5VP92</accession>
<dbReference type="AlphaFoldDB" id="A0A9P5VP92"/>
<protein>
    <submittedName>
        <fullName evidence="2">Uncharacterized protein</fullName>
    </submittedName>
</protein>
<sequence>MWKLRRLELHGGRLELGIKPNPFVGDTPLSSSDQGPWGSTEKKSSGSSRGFVPLTKIRSSLSKGSGKSKQAKSPPAHIQVPDYGKGKMIDQGDGGDDGGDEGDDDDDNDPGRPVPDDMIGLLPLTGLDKLRSFALIWSNFPKLVERDVA</sequence>